<dbReference type="Pfam" id="PF00535">
    <property type="entry name" value="Glycos_transf_2"/>
    <property type="match status" value="1"/>
</dbReference>
<evidence type="ECO:0000259" key="1">
    <source>
        <dbReference type="Pfam" id="PF00535"/>
    </source>
</evidence>
<feature type="domain" description="Glycosyltransferase 2-like" evidence="1">
    <location>
        <begin position="53"/>
        <end position="202"/>
    </location>
</feature>
<sequence>MRKLKILLTAICGELLKLYYKVGLGSISYGINREEERKEKVTVSLTSYGRRVVGVLPYTIISLLRQTYKPDRIVLWLDEEHWNDNNLPDSLKRLKAYGLAIKYCKDTKSYKKLVPALEAYPDDLIITCDDDIFYRKNMVERLISEYRKDPTCIYTHRAHRVLFTNDGALRPYNDWEMEISGVDGCDVFPTGGGGCLYKRSLLYKDICREDLFMRLAPKADDVWFYFMEVMQETKCVVLPHSGYVYILLDVFYQYFNKEASLSATNCKESQNDVQIRNVMKYYNLIDSDLIE</sequence>
<dbReference type="Proteomes" id="UP000033047">
    <property type="component" value="Unassembled WGS sequence"/>
</dbReference>
<name>A0A0F5IR96_9BACT</name>
<reference evidence="2 3" key="1">
    <citation type="submission" date="2013-04" db="EMBL/GenBank/DDBJ databases">
        <title>The Genome Sequence of Parabacteroides goldsteinii DSM 19448.</title>
        <authorList>
            <consortium name="The Broad Institute Genomics Platform"/>
            <person name="Earl A."/>
            <person name="Ward D."/>
            <person name="Feldgarden M."/>
            <person name="Gevers D."/>
            <person name="Martens E."/>
            <person name="Sakamoto M."/>
            <person name="Benno Y."/>
            <person name="Song Y."/>
            <person name="Liu C."/>
            <person name="Lee J."/>
            <person name="Bolanos M."/>
            <person name="Vaisanen M.L."/>
            <person name="Finegold S.M."/>
            <person name="Walker B."/>
            <person name="Young S."/>
            <person name="Zeng Q."/>
            <person name="Gargeya S."/>
            <person name="Fitzgerald M."/>
            <person name="Haas B."/>
            <person name="Abouelleil A."/>
            <person name="Allen A.W."/>
            <person name="Alvarado L."/>
            <person name="Arachchi H.M."/>
            <person name="Berlin A.M."/>
            <person name="Chapman S.B."/>
            <person name="Gainer-Dewar J."/>
            <person name="Goldberg J."/>
            <person name="Griggs A."/>
            <person name="Gujja S."/>
            <person name="Hansen M."/>
            <person name="Howarth C."/>
            <person name="Imamovic A."/>
            <person name="Ireland A."/>
            <person name="Larimer J."/>
            <person name="McCowan C."/>
            <person name="Murphy C."/>
            <person name="Pearson M."/>
            <person name="Poon T.W."/>
            <person name="Priest M."/>
            <person name="Roberts A."/>
            <person name="Saif S."/>
            <person name="Shea T."/>
            <person name="Sisk P."/>
            <person name="Sykes S."/>
            <person name="Wortman J."/>
            <person name="Nusbaum C."/>
            <person name="Birren B."/>
        </authorList>
    </citation>
    <scope>NUCLEOTIDE SEQUENCE [LARGE SCALE GENOMIC DNA]</scope>
    <source>
        <strain evidence="2 3">DSM 19448</strain>
    </source>
</reference>
<dbReference type="EMBL" id="AQHV01000025">
    <property type="protein sequence ID" value="KKB47642.1"/>
    <property type="molecule type" value="Genomic_DNA"/>
</dbReference>
<dbReference type="InterPro" id="IPR029044">
    <property type="entry name" value="Nucleotide-diphossugar_trans"/>
</dbReference>
<proteinExistence type="predicted"/>
<dbReference type="CDD" id="cd00761">
    <property type="entry name" value="Glyco_tranf_GTA_type"/>
    <property type="match status" value="1"/>
</dbReference>
<comment type="caution">
    <text evidence="2">The sequence shown here is derived from an EMBL/GenBank/DDBJ whole genome shotgun (WGS) entry which is preliminary data.</text>
</comment>
<dbReference type="PATRIC" id="fig|927665.4.peg.4619"/>
<evidence type="ECO:0000313" key="3">
    <source>
        <dbReference type="Proteomes" id="UP000033047"/>
    </source>
</evidence>
<dbReference type="STRING" id="927665.HMPREF1535_04499"/>
<dbReference type="AlphaFoldDB" id="A0A0F5IR96"/>
<dbReference type="Gene3D" id="3.90.550.10">
    <property type="entry name" value="Spore Coat Polysaccharide Biosynthesis Protein SpsA, Chain A"/>
    <property type="match status" value="1"/>
</dbReference>
<dbReference type="SUPFAM" id="SSF53448">
    <property type="entry name" value="Nucleotide-diphospho-sugar transferases"/>
    <property type="match status" value="1"/>
</dbReference>
<gene>
    <name evidence="2" type="ORF">HMPREF1535_04499</name>
</gene>
<dbReference type="HOGENOM" id="CLU_076555_0_1_10"/>
<evidence type="ECO:0000313" key="2">
    <source>
        <dbReference type="EMBL" id="KKB47642.1"/>
    </source>
</evidence>
<protein>
    <recommendedName>
        <fullName evidence="1">Glycosyltransferase 2-like domain-containing protein</fullName>
    </recommendedName>
</protein>
<accession>A0A0F5IR96</accession>
<dbReference type="InterPro" id="IPR001173">
    <property type="entry name" value="Glyco_trans_2-like"/>
</dbReference>
<organism evidence="2 3">
    <name type="scientific">Parabacteroides goldsteinii DSM 19448 = WAL 12034</name>
    <dbReference type="NCBI Taxonomy" id="927665"/>
    <lineage>
        <taxon>Bacteria</taxon>
        <taxon>Pseudomonadati</taxon>
        <taxon>Bacteroidota</taxon>
        <taxon>Bacteroidia</taxon>
        <taxon>Bacteroidales</taxon>
        <taxon>Tannerellaceae</taxon>
        <taxon>Parabacteroides</taxon>
    </lineage>
</organism>
<dbReference type="RefSeq" id="WP_046147469.1">
    <property type="nucleotide sequence ID" value="NZ_KQ033913.1"/>
</dbReference>